<dbReference type="InterPro" id="IPR016169">
    <property type="entry name" value="FAD-bd_PCMH_sub2"/>
</dbReference>
<keyword evidence="3" id="KW-0274">FAD</keyword>
<dbReference type="Gene3D" id="3.30.70.2740">
    <property type="match status" value="1"/>
</dbReference>
<dbReference type="AlphaFoldDB" id="A0A160V7S3"/>
<dbReference type="PANTHER" id="PTHR42934">
    <property type="entry name" value="GLYCOLATE OXIDASE SUBUNIT GLCD"/>
    <property type="match status" value="1"/>
</dbReference>
<protein>
    <submittedName>
        <fullName evidence="7">Glycolate dehydrogenase, subunit GlcD</fullName>
        <ecNumber evidence="7">1.1.99.14</ecNumber>
    </submittedName>
</protein>
<feature type="domain" description="FAD-binding PCMH-type" evidence="6">
    <location>
        <begin position="36"/>
        <end position="214"/>
    </location>
</feature>
<dbReference type="InterPro" id="IPR016164">
    <property type="entry name" value="FAD-linked_Oxase-like_C"/>
</dbReference>
<keyword evidence="2" id="KW-0285">Flavoprotein</keyword>
<accession>A0A160V7S3</accession>
<dbReference type="EC" id="1.1.99.14" evidence="7"/>
<gene>
    <name evidence="7" type="ORF">MGWOODY_Clf1801</name>
</gene>
<dbReference type="InterPro" id="IPR016166">
    <property type="entry name" value="FAD-bd_PCMH"/>
</dbReference>
<reference evidence="7" key="1">
    <citation type="submission" date="2015-10" db="EMBL/GenBank/DDBJ databases">
        <authorList>
            <person name="Gilbert D.G."/>
        </authorList>
    </citation>
    <scope>NUCLEOTIDE SEQUENCE</scope>
</reference>
<feature type="region of interest" description="Disordered" evidence="5">
    <location>
        <begin position="455"/>
        <end position="475"/>
    </location>
</feature>
<keyword evidence="4 7" id="KW-0560">Oxidoreductase</keyword>
<dbReference type="PROSITE" id="PS51387">
    <property type="entry name" value="FAD_PCMH"/>
    <property type="match status" value="1"/>
</dbReference>
<evidence type="ECO:0000256" key="1">
    <source>
        <dbReference type="ARBA" id="ARBA00001974"/>
    </source>
</evidence>
<dbReference type="PANTHER" id="PTHR42934:SF1">
    <property type="entry name" value="GLYCOLATE OXIDASE SUBUNIT GLCD"/>
    <property type="match status" value="1"/>
</dbReference>
<evidence type="ECO:0000256" key="2">
    <source>
        <dbReference type="ARBA" id="ARBA00022630"/>
    </source>
</evidence>
<dbReference type="Pfam" id="PF02913">
    <property type="entry name" value="FAD-oxidase_C"/>
    <property type="match status" value="1"/>
</dbReference>
<dbReference type="Pfam" id="PF01565">
    <property type="entry name" value="FAD_binding_4"/>
    <property type="match status" value="1"/>
</dbReference>
<dbReference type="InterPro" id="IPR016171">
    <property type="entry name" value="Vanillyl_alc_oxidase_C-sub2"/>
</dbReference>
<dbReference type="InterPro" id="IPR004113">
    <property type="entry name" value="FAD-bd_oxidored_4_C"/>
</dbReference>
<dbReference type="InterPro" id="IPR051914">
    <property type="entry name" value="FAD-linked_OxidoTrans_Type4"/>
</dbReference>
<dbReference type="InterPro" id="IPR006094">
    <property type="entry name" value="Oxid_FAD_bind_N"/>
</dbReference>
<name>A0A160V7S3_9ZZZZ</name>
<organism evidence="7">
    <name type="scientific">hydrothermal vent metagenome</name>
    <dbReference type="NCBI Taxonomy" id="652676"/>
    <lineage>
        <taxon>unclassified sequences</taxon>
        <taxon>metagenomes</taxon>
        <taxon>ecological metagenomes</taxon>
    </lineage>
</organism>
<evidence type="ECO:0000259" key="6">
    <source>
        <dbReference type="PROSITE" id="PS51387"/>
    </source>
</evidence>
<dbReference type="InterPro" id="IPR036318">
    <property type="entry name" value="FAD-bd_PCMH-like_sf"/>
</dbReference>
<dbReference type="EMBL" id="FAXA01000153">
    <property type="protein sequence ID" value="CUV01961.1"/>
    <property type="molecule type" value="Genomic_DNA"/>
</dbReference>
<dbReference type="SUPFAM" id="SSF56176">
    <property type="entry name" value="FAD-binding/transporter-associated domain-like"/>
    <property type="match status" value="1"/>
</dbReference>
<dbReference type="Gene3D" id="1.10.45.10">
    <property type="entry name" value="Vanillyl-alcohol Oxidase, Chain A, domain 4"/>
    <property type="match status" value="1"/>
</dbReference>
<dbReference type="SUPFAM" id="SSF55103">
    <property type="entry name" value="FAD-linked oxidases, C-terminal domain"/>
    <property type="match status" value="1"/>
</dbReference>
<dbReference type="Gene3D" id="3.30.465.10">
    <property type="match status" value="1"/>
</dbReference>
<evidence type="ECO:0000256" key="5">
    <source>
        <dbReference type="SAM" id="MobiDB-lite"/>
    </source>
</evidence>
<evidence type="ECO:0000256" key="4">
    <source>
        <dbReference type="ARBA" id="ARBA00023002"/>
    </source>
</evidence>
<evidence type="ECO:0000256" key="3">
    <source>
        <dbReference type="ARBA" id="ARBA00022827"/>
    </source>
</evidence>
<evidence type="ECO:0000313" key="7">
    <source>
        <dbReference type="EMBL" id="CUV01961.1"/>
    </source>
</evidence>
<sequence>MDFKQFLKGLQAIVGERNVVYHSDDLLVFEYDGSVDRGMPDAVVFPSSAHEVSQIIKLSRRAGVPVVGRGTGTGLSGGAITAPGGIQVAFPRMNHILEVDTENRLALVEPGVINLDLDTHVRKFGLRYAPDPSSQKACSLGGNIAENAGGPHCLAYGTTTNHVLGMEVVLEDGQIVNLGSLARETVGYDLRGVFTGSEGTFGIATKIAVRLLPVPETVRTFLGIFPDVESACTAVSAVIEQGIVPAALEMIDALTIQAVQKVSDAGYPDDAGAVLLIELEGLQDEVDEIGEEVEAALWDTGATQVRAAEAAEEREQLWVGRKGALGALGSIAPNYFLVDGVVPRTQLAPVLAAVADISVKYDIPIANVFHAGDGNLHPCLLFDERKPGALDKIVEAGTAVLQVCVDAGGTLTGEHGVGLEKKEQMPLVFSTDDMAAMVLVRDAFAPANSLNPGKIFPDGKKHTPHAHTAAPGMTI</sequence>
<comment type="cofactor">
    <cofactor evidence="1">
        <name>FAD</name>
        <dbReference type="ChEBI" id="CHEBI:57692"/>
    </cofactor>
</comment>
<dbReference type="GO" id="GO:0019154">
    <property type="term" value="F:glycolate dehydrogenase activity"/>
    <property type="evidence" value="ECO:0007669"/>
    <property type="project" value="UniProtKB-EC"/>
</dbReference>
<dbReference type="GO" id="GO:0071949">
    <property type="term" value="F:FAD binding"/>
    <property type="evidence" value="ECO:0007669"/>
    <property type="project" value="InterPro"/>
</dbReference>
<proteinExistence type="predicted"/>